<feature type="compositionally biased region" description="Low complexity" evidence="1">
    <location>
        <begin position="251"/>
        <end position="271"/>
    </location>
</feature>
<organism evidence="2 3">
    <name type="scientific">Dacryopinax primogenitus (strain DJM 731)</name>
    <name type="common">Brown rot fungus</name>
    <dbReference type="NCBI Taxonomy" id="1858805"/>
    <lineage>
        <taxon>Eukaryota</taxon>
        <taxon>Fungi</taxon>
        <taxon>Dikarya</taxon>
        <taxon>Basidiomycota</taxon>
        <taxon>Agaricomycotina</taxon>
        <taxon>Dacrymycetes</taxon>
        <taxon>Dacrymycetales</taxon>
        <taxon>Dacrymycetaceae</taxon>
        <taxon>Dacryopinax</taxon>
    </lineage>
</organism>
<feature type="region of interest" description="Disordered" evidence="1">
    <location>
        <begin position="78"/>
        <end position="97"/>
    </location>
</feature>
<protein>
    <submittedName>
        <fullName evidence="2">Uncharacterized protein</fullName>
    </submittedName>
</protein>
<reference evidence="2 3" key="1">
    <citation type="journal article" date="2012" name="Science">
        <title>The Paleozoic origin of enzymatic lignin decomposition reconstructed from 31 fungal genomes.</title>
        <authorList>
            <person name="Floudas D."/>
            <person name="Binder M."/>
            <person name="Riley R."/>
            <person name="Barry K."/>
            <person name="Blanchette R.A."/>
            <person name="Henrissat B."/>
            <person name="Martinez A.T."/>
            <person name="Otillar R."/>
            <person name="Spatafora J.W."/>
            <person name="Yadav J.S."/>
            <person name="Aerts A."/>
            <person name="Benoit I."/>
            <person name="Boyd A."/>
            <person name="Carlson A."/>
            <person name="Copeland A."/>
            <person name="Coutinho P.M."/>
            <person name="de Vries R.P."/>
            <person name="Ferreira P."/>
            <person name="Findley K."/>
            <person name="Foster B."/>
            <person name="Gaskell J."/>
            <person name="Glotzer D."/>
            <person name="Gorecki P."/>
            <person name="Heitman J."/>
            <person name="Hesse C."/>
            <person name="Hori C."/>
            <person name="Igarashi K."/>
            <person name="Jurgens J.A."/>
            <person name="Kallen N."/>
            <person name="Kersten P."/>
            <person name="Kohler A."/>
            <person name="Kuees U."/>
            <person name="Kumar T.K.A."/>
            <person name="Kuo A."/>
            <person name="LaButti K."/>
            <person name="Larrondo L.F."/>
            <person name="Lindquist E."/>
            <person name="Ling A."/>
            <person name="Lombard V."/>
            <person name="Lucas S."/>
            <person name="Lundell T."/>
            <person name="Martin R."/>
            <person name="McLaughlin D.J."/>
            <person name="Morgenstern I."/>
            <person name="Morin E."/>
            <person name="Murat C."/>
            <person name="Nagy L.G."/>
            <person name="Nolan M."/>
            <person name="Ohm R.A."/>
            <person name="Patyshakuliyeva A."/>
            <person name="Rokas A."/>
            <person name="Ruiz-Duenas F.J."/>
            <person name="Sabat G."/>
            <person name="Salamov A."/>
            <person name="Samejima M."/>
            <person name="Schmutz J."/>
            <person name="Slot J.C."/>
            <person name="St John F."/>
            <person name="Stenlid J."/>
            <person name="Sun H."/>
            <person name="Sun S."/>
            <person name="Syed K."/>
            <person name="Tsang A."/>
            <person name="Wiebenga A."/>
            <person name="Young D."/>
            <person name="Pisabarro A."/>
            <person name="Eastwood D.C."/>
            <person name="Martin F."/>
            <person name="Cullen D."/>
            <person name="Grigoriev I.V."/>
            <person name="Hibbett D.S."/>
        </authorList>
    </citation>
    <scope>NUCLEOTIDE SEQUENCE [LARGE SCALE GENOMIC DNA]</scope>
    <source>
        <strain evidence="2 3">DJM-731 SS1</strain>
    </source>
</reference>
<name>M5G1J8_DACPD</name>
<dbReference type="Proteomes" id="UP000030653">
    <property type="component" value="Unassembled WGS sequence"/>
</dbReference>
<feature type="compositionally biased region" description="Low complexity" evidence="1">
    <location>
        <begin position="297"/>
        <end position="308"/>
    </location>
</feature>
<feature type="compositionally biased region" description="Polar residues" evidence="1">
    <location>
        <begin position="273"/>
        <end position="282"/>
    </location>
</feature>
<keyword evidence="3" id="KW-1185">Reference proteome</keyword>
<evidence type="ECO:0000256" key="1">
    <source>
        <dbReference type="SAM" id="MobiDB-lite"/>
    </source>
</evidence>
<dbReference type="GeneID" id="63686089"/>
<accession>M5G1J8</accession>
<evidence type="ECO:0000313" key="3">
    <source>
        <dbReference type="Proteomes" id="UP000030653"/>
    </source>
</evidence>
<dbReference type="RefSeq" id="XP_040630990.1">
    <property type="nucleotide sequence ID" value="XM_040771027.1"/>
</dbReference>
<gene>
    <name evidence="2" type="ORF">DACRYDRAFT_14288</name>
</gene>
<dbReference type="HOGENOM" id="CLU_021367_0_0_1"/>
<dbReference type="EMBL" id="JH795858">
    <property type="protein sequence ID" value="EJU04096.1"/>
    <property type="molecule type" value="Genomic_DNA"/>
</dbReference>
<sequence>MVGHARPLLDYLDANKHTTFLGMCMINDMEETGAPNPVHAEMVDADLEEEFPTDASYPIVSFNFQCWFTDKNISRKNLPRGPTQPVKHKFNSDGPANCTKAKTEAPDWTNILNNDLDLQGYDMHPYMSLIPGKVCHDVYFKYFMPKLFKLVQDHYSLAFKTMAYIKANLMDQAMASMAAKRTKEKSDAAYKKACKLAQCEGHSLPPKPEKIEIPCIKQCLLAVEEAIKIPANHPLLAYAKAFTKWEQAEEGNGASASSSPSSFLSLLGHPPAQASQAGTSTPMVCGKDHAPSNLALTSTPTPKSTSTPFSHECADSGSSLILPMMPTAPASSHTATMTLGTPASTIGSPAHIFNATGSACMVHAVGHGKILTANPTKSFSQLIFMHPNDEEGYHCMHELPYNTCAACANYFHDVGQEHASAIEYNLIASWTSATAGSRQAQGQHISRAAKLLDVVEQAWIQMLDKISINMGFSKDIINANMKGRKAGYFNNKHHVSLHNAAKHLLAKEAWARGTSIASLVDAGSFSSGQVFYWALPENQPIINSKVDWLCEHPEAALSVEQSLLAKQENKHLQVQFPGQACQADTVLVQDTFQKEASS</sequence>
<feature type="region of interest" description="Disordered" evidence="1">
    <location>
        <begin position="251"/>
        <end position="310"/>
    </location>
</feature>
<proteinExistence type="predicted"/>
<evidence type="ECO:0000313" key="2">
    <source>
        <dbReference type="EMBL" id="EJU04096.1"/>
    </source>
</evidence>
<dbReference type="AlphaFoldDB" id="M5G1J8"/>